<evidence type="ECO:0000256" key="15">
    <source>
        <dbReference type="ARBA" id="ARBA00051971"/>
    </source>
</evidence>
<dbReference type="SUPFAM" id="SSF56801">
    <property type="entry name" value="Acetyl-CoA synthetase-like"/>
    <property type="match status" value="1"/>
</dbReference>
<dbReference type="Gene3D" id="3.40.47.10">
    <property type="match status" value="1"/>
</dbReference>
<dbReference type="SUPFAM" id="SSF52777">
    <property type="entry name" value="CoA-dependent acyltransferases"/>
    <property type="match status" value="4"/>
</dbReference>
<dbReference type="Pfam" id="PF13193">
    <property type="entry name" value="AMP-binding_C"/>
    <property type="match status" value="1"/>
</dbReference>
<dbReference type="InterPro" id="IPR005814">
    <property type="entry name" value="Aminotrans_3"/>
</dbReference>
<dbReference type="InterPro" id="IPR016035">
    <property type="entry name" value="Acyl_Trfase/lysoPLipase"/>
</dbReference>
<comment type="cofactor">
    <cofactor evidence="2">
        <name>NADP(+)</name>
        <dbReference type="ChEBI" id="CHEBI:58349"/>
    </cofactor>
</comment>
<dbReference type="InterPro" id="IPR018201">
    <property type="entry name" value="Ketoacyl_synth_AS"/>
</dbReference>
<dbReference type="FunFam" id="3.40.50.12780:FF:000012">
    <property type="entry name" value="Non-ribosomal peptide synthetase"/>
    <property type="match status" value="1"/>
</dbReference>
<dbReference type="PANTHER" id="PTHR45527:SF14">
    <property type="entry name" value="PLIPASTATIN SYNTHASE SUBUNIT B"/>
    <property type="match status" value="1"/>
</dbReference>
<dbReference type="InterPro" id="IPR020845">
    <property type="entry name" value="AMP-binding_CS"/>
</dbReference>
<dbReference type="PROSITE" id="PS00012">
    <property type="entry name" value="PHOSPHOPANTETHEINE"/>
    <property type="match status" value="1"/>
</dbReference>
<dbReference type="InterPro" id="IPR010071">
    <property type="entry name" value="AA_adenyl_dom"/>
</dbReference>
<dbReference type="CDD" id="cd00833">
    <property type="entry name" value="PKS"/>
    <property type="match status" value="1"/>
</dbReference>
<evidence type="ECO:0000256" key="20">
    <source>
        <dbReference type="ARBA" id="ARBA00073623"/>
    </source>
</evidence>
<dbReference type="GO" id="GO:0044550">
    <property type="term" value="P:secondary metabolite biosynthetic process"/>
    <property type="evidence" value="ECO:0007669"/>
    <property type="project" value="TreeGrafter"/>
</dbReference>
<dbReference type="InterPro" id="IPR014043">
    <property type="entry name" value="Acyl_transferase_dom"/>
</dbReference>
<dbReference type="GO" id="GO:0006633">
    <property type="term" value="P:fatty acid biosynthetic process"/>
    <property type="evidence" value="ECO:0007669"/>
    <property type="project" value="InterPro"/>
</dbReference>
<feature type="domain" description="Ketosynthase family 3 (KS3)" evidence="26">
    <location>
        <begin position="5"/>
        <end position="432"/>
    </location>
</feature>
<dbReference type="Gene3D" id="3.40.50.12780">
    <property type="entry name" value="N-terminal domain of ligase-like"/>
    <property type="match status" value="1"/>
</dbReference>
<dbReference type="GO" id="GO:0034081">
    <property type="term" value="C:polyketide synthase complex"/>
    <property type="evidence" value="ECO:0007669"/>
    <property type="project" value="UniProtKB-ARBA"/>
</dbReference>
<dbReference type="InterPro" id="IPR020841">
    <property type="entry name" value="PKS_Beta-ketoAc_synthase_dom"/>
</dbReference>
<evidence type="ECO:0000256" key="8">
    <source>
        <dbReference type="ARBA" id="ARBA00022857"/>
    </source>
</evidence>
<dbReference type="InterPro" id="IPR014031">
    <property type="entry name" value="Ketoacyl_synth_C"/>
</dbReference>
<evidence type="ECO:0000256" key="1">
    <source>
        <dbReference type="ARBA" id="ARBA00001933"/>
    </source>
</evidence>
<dbReference type="GO" id="GO:0004315">
    <property type="term" value="F:3-oxoacyl-[acyl-carrier-protein] synthase activity"/>
    <property type="evidence" value="ECO:0007669"/>
    <property type="project" value="InterPro"/>
</dbReference>
<evidence type="ECO:0000313" key="27">
    <source>
        <dbReference type="EMBL" id="MBO1317349.1"/>
    </source>
</evidence>
<evidence type="ECO:0000256" key="16">
    <source>
        <dbReference type="ARBA" id="ARBA00052119"/>
    </source>
</evidence>
<comment type="catalytic activity">
    <reaction evidence="14">
        <text>17-(4-hydroxyphenyl)heptadecanoyl-[(phenol)carboxyphthiodiolenone synthase] + 2 (S)-methylmalonyl-CoA + 3 malonyl-CoA + 5 NADPH + 10 H(+) = C35-(phenol)carboxyphthiodiolenone-[(phenol)carboxyphthiodiolenone synthase] + 5 CO2 + 5 NADP(+) + 5 CoA + 2 H2O</text>
        <dbReference type="Rhea" id="RHEA:57756"/>
        <dbReference type="Rhea" id="RHEA-COMP:14272"/>
        <dbReference type="Rhea" id="RHEA-COMP:14989"/>
        <dbReference type="ChEBI" id="CHEBI:15377"/>
        <dbReference type="ChEBI" id="CHEBI:15378"/>
        <dbReference type="ChEBI" id="CHEBI:16526"/>
        <dbReference type="ChEBI" id="CHEBI:57287"/>
        <dbReference type="ChEBI" id="CHEBI:57327"/>
        <dbReference type="ChEBI" id="CHEBI:57384"/>
        <dbReference type="ChEBI" id="CHEBI:57783"/>
        <dbReference type="ChEBI" id="CHEBI:58349"/>
        <dbReference type="ChEBI" id="CHEBI:133300"/>
        <dbReference type="ChEBI" id="CHEBI:142259"/>
        <dbReference type="EC" id="2.3.1.292"/>
    </reaction>
</comment>
<dbReference type="Gene3D" id="3.40.366.10">
    <property type="entry name" value="Malonyl-Coenzyme A Acyl Carrier Protein, domain 2"/>
    <property type="match status" value="1"/>
</dbReference>
<dbReference type="InterPro" id="IPR045851">
    <property type="entry name" value="AMP-bd_C_sf"/>
</dbReference>
<comment type="catalytic activity">
    <reaction evidence="16">
        <text>docosanoyl-[(phenol)carboxyphthiodiolenone synthase] + 2 (S)-methylmalonyl-CoA + 3 malonyl-CoA + 5 NADPH + 10 H(+) = C34-carboxyphthiodiolenone-[(phenol)carboxyphthiodiolenone synthase] + 5 CO2 + 5 NADP(+) + 5 CoA + 2 H2O</text>
        <dbReference type="Rhea" id="RHEA:57752"/>
        <dbReference type="Rhea" id="RHEA-COMP:14987"/>
        <dbReference type="Rhea" id="RHEA-COMP:14988"/>
        <dbReference type="ChEBI" id="CHEBI:15377"/>
        <dbReference type="ChEBI" id="CHEBI:15378"/>
        <dbReference type="ChEBI" id="CHEBI:16526"/>
        <dbReference type="ChEBI" id="CHEBI:57287"/>
        <dbReference type="ChEBI" id="CHEBI:57327"/>
        <dbReference type="ChEBI" id="CHEBI:57384"/>
        <dbReference type="ChEBI" id="CHEBI:57783"/>
        <dbReference type="ChEBI" id="CHEBI:58349"/>
        <dbReference type="ChEBI" id="CHEBI:142237"/>
        <dbReference type="ChEBI" id="CHEBI:142238"/>
        <dbReference type="EC" id="2.3.1.292"/>
    </reaction>
</comment>
<dbReference type="InterPro" id="IPR001227">
    <property type="entry name" value="Ac_transferase_dom_sf"/>
</dbReference>
<evidence type="ECO:0000256" key="24">
    <source>
        <dbReference type="SAM" id="MobiDB-lite"/>
    </source>
</evidence>
<dbReference type="GO" id="GO:0016491">
    <property type="term" value="F:oxidoreductase activity"/>
    <property type="evidence" value="ECO:0007669"/>
    <property type="project" value="UniProtKB-KW"/>
</dbReference>
<evidence type="ECO:0000256" key="19">
    <source>
        <dbReference type="ARBA" id="ARBA00066974"/>
    </source>
</evidence>
<dbReference type="Gene3D" id="1.10.1200.10">
    <property type="entry name" value="ACP-like"/>
    <property type="match status" value="2"/>
</dbReference>
<keyword evidence="11" id="KW-0443">Lipid metabolism</keyword>
<comment type="function">
    <text evidence="18">Part of the PpsABCDE complex involved in the biosynthesis of the lipid core common to phthiocerols and phenolphthiocerols by successive additions of malonyl-CoA or methylmalonyl-CoA extender units. PpsA can accept as substrate the activated forms of either icosanoyl (C20), docosanoyl (C22) or lignoceroyl (C24) groups from FadD26, or a (4-hydroxyphenyl)-C17 or (4-hydroxyphenyl)-C19 fatty acyl from FadD29. PpsA initiates the biosynthesis and extends its substrate using a malonyl-CoA extender unit. The PpsB and PpsC proteins add the second and third malonyl-CoA extender units. PpsD adds an (R)-methylmalonyl unit and PpsE adds a second (R)-methylmalonyl unit. The incorporation of the methylmalonyl units results in formation of two branched methyl groups in the elongated product.</text>
</comment>
<dbReference type="EMBL" id="JAFREP010000006">
    <property type="protein sequence ID" value="MBO1318656.1"/>
    <property type="molecule type" value="Genomic_DNA"/>
</dbReference>
<gene>
    <name evidence="27" type="ORF">J3U88_02670</name>
    <name evidence="28" type="ORF">J3U88_09310</name>
</gene>
<evidence type="ECO:0000256" key="14">
    <source>
        <dbReference type="ARBA" id="ARBA00050973"/>
    </source>
</evidence>
<dbReference type="SUPFAM" id="SSF47336">
    <property type="entry name" value="ACP-like"/>
    <property type="match status" value="2"/>
</dbReference>
<keyword evidence="10" id="KW-0560">Oxidoreductase</keyword>
<organism evidence="28 29">
    <name type="scientific">Acanthopleuribacter pedis</name>
    <dbReference type="NCBI Taxonomy" id="442870"/>
    <lineage>
        <taxon>Bacteria</taxon>
        <taxon>Pseudomonadati</taxon>
        <taxon>Acidobacteriota</taxon>
        <taxon>Holophagae</taxon>
        <taxon>Acanthopleuribacterales</taxon>
        <taxon>Acanthopleuribacteraceae</taxon>
        <taxon>Acanthopleuribacter</taxon>
    </lineage>
</organism>
<dbReference type="Gene3D" id="3.30.559.30">
    <property type="entry name" value="Nonribosomal peptide synthetase, condensation domain"/>
    <property type="match status" value="2"/>
</dbReference>
<evidence type="ECO:0000256" key="6">
    <source>
        <dbReference type="ARBA" id="ARBA00022679"/>
    </source>
</evidence>
<dbReference type="FunFam" id="3.40.47.10:FF:000042">
    <property type="entry name" value="Polyketide synthase Pks13"/>
    <property type="match status" value="1"/>
</dbReference>
<protein>
    <recommendedName>
        <fullName evidence="20">Phenolphthiocerol/phthiocerol polyketide synthase subunit E</fullName>
        <ecNumber evidence="19">2.3.1.292</ecNumber>
    </recommendedName>
    <alternativeName>
        <fullName evidence="22">(Phenol)carboxyphthiodiolenone synthase subunit E</fullName>
    </alternativeName>
    <alternativeName>
        <fullName evidence="23">Beta-ketoacyl-acyl-carrier-protein synthase I</fullName>
    </alternativeName>
    <alternativeName>
        <fullName evidence="21">Phthiocerol synthesis polyketide synthase type I PpsE</fullName>
    </alternativeName>
</protein>
<comment type="similarity">
    <text evidence="13">In the C-terminal section; belongs to the NRP synthetase family.</text>
</comment>
<dbReference type="SUPFAM" id="SSF53901">
    <property type="entry name" value="Thiolase-like"/>
    <property type="match status" value="1"/>
</dbReference>
<dbReference type="Gene3D" id="3.90.1150.10">
    <property type="entry name" value="Aspartate Aminotransferase, domain 1"/>
    <property type="match status" value="1"/>
</dbReference>
<evidence type="ECO:0000256" key="18">
    <source>
        <dbReference type="ARBA" id="ARBA00058455"/>
    </source>
</evidence>
<comment type="catalytic activity">
    <reaction evidence="15">
        <text>19-(4-hydroxyphenyl)nonadecanoyl-[(phenol)carboxyphthiodiolenone synthase] + 2 (S)-methylmalonyl-CoA + 3 malonyl-CoA + 5 NADPH + 10 H(+) = C37-(phenol)carboxyphthiodiolenone-[(phenol)carboxyphthiodiolenone synthase] + 5 CO2 + 5 NADP(+) + 5 CoA + 2 H2O</text>
        <dbReference type="Rhea" id="RHEA:57760"/>
        <dbReference type="Rhea" id="RHEA-COMP:14273"/>
        <dbReference type="Rhea" id="RHEA-COMP:14990"/>
        <dbReference type="ChEBI" id="CHEBI:15377"/>
        <dbReference type="ChEBI" id="CHEBI:15378"/>
        <dbReference type="ChEBI" id="CHEBI:16526"/>
        <dbReference type="ChEBI" id="CHEBI:57287"/>
        <dbReference type="ChEBI" id="CHEBI:57327"/>
        <dbReference type="ChEBI" id="CHEBI:57384"/>
        <dbReference type="ChEBI" id="CHEBI:57783"/>
        <dbReference type="ChEBI" id="CHEBI:58349"/>
        <dbReference type="ChEBI" id="CHEBI:133301"/>
        <dbReference type="ChEBI" id="CHEBI:142260"/>
        <dbReference type="EC" id="2.3.1.292"/>
    </reaction>
</comment>
<dbReference type="InterPro" id="IPR023213">
    <property type="entry name" value="CAT-like_dom_sf"/>
</dbReference>
<evidence type="ECO:0000256" key="13">
    <source>
        <dbReference type="ARBA" id="ARBA00029443"/>
    </source>
</evidence>
<dbReference type="CDD" id="cd19531">
    <property type="entry name" value="LCL_NRPS-like"/>
    <property type="match status" value="1"/>
</dbReference>
<dbReference type="SUPFAM" id="SSF53383">
    <property type="entry name" value="PLP-dependent transferases"/>
    <property type="match status" value="1"/>
</dbReference>
<evidence type="ECO:0000256" key="23">
    <source>
        <dbReference type="ARBA" id="ARBA00084020"/>
    </source>
</evidence>
<keyword evidence="9" id="KW-0663">Pyridoxal phosphate</keyword>
<dbReference type="InterPro" id="IPR049704">
    <property type="entry name" value="Aminotrans_3_PPA_site"/>
</dbReference>
<sequence>MTQHDSDLAIIGMACRFPGATDLNTYWSQLLNGARINTRLSDEQLAAAGVDPAESAKPDYVRDKPLLADIDRFDAGFFGFLPREAELLDPGHRLFLETAWHALEHAGHAADAPEQHVGVFAGSAVSTYLINHLLHNRRIREGEPLTRLIYATDKDHLATRTAYKLDLKGPAVSTNTACSSSLVAVHTACRALLGYQCDMALAGGVAVQVPQHRGYRYQDGGMASPNGVCAAFDASAQGTVFADGVGAVVLKRWEDAVADGDTIYALIRGSAVNNDGADKVGYTAPSVSGQVAVIEEALGVAGLEPADIDYIEAHGTGTRLGDAVEVRALNRALGGPDTPVGSIPLGSVKTNIGHLDAAAGISGLIKCALALYHEQLPASLNFTTPNPEIDFDAGPFYVHTETTAWPRQDRPRRAGVSSFGLGGTNAHVILEQADQPAARPETNKPLPFVVSAKSEAALDRMTEALAEHARLHPNQNAVDTAFSLAEGRKCFPYRRAVIAQNAAEAAHALARLGTAAAAPFEPPPLVWLFSGQGAQYAGMAADLAEHDADFRARVEETCRLLLKQGGPDLSGLLLERQVDDGQLTDTEWAQPALFIVSFCLARWWWERGVRPTAMIGHSIGELAAACFAGVFSLQDGLRLVLQRARLMQAQQPGAMLAVAEEATLLESQLGPGLTIAAYNGRERNVVAGPIPAIDELATKLQNAGVSCRRLHTSHAFHTAMMEPALAPFTAACAAVTLNAPSMAVISNRTGKPLTAEQAQDPNYWAEHLRRPVRFAQSLDHVASPDTRYLEIGPGQSLQQLVAHHRPEARGRVFGSLPSTKQAAQGCPTALNSAAALWTQGVPVIWSDWFEPTGTDSGPRRIALPGYAFEPTRFWIEPDPAVAEAEPKPAPSAEEPPAAVENPSKPQTGNTRARVDLLRAELRTVLSNAAGMDEHQIDTAQTFLELGCDSLLLIQINQTVKTEFGVDVPFRRLFDDVPTIDALAALLDVELGEDVQLADPERATTPVVAEGANPALDAISAQLAEIARQVAALRGEPQAPAKAAPPPKKAPVKSAEKVKLGPYRPIEREESDELTPRQRAYLDVFSERYLAKTKGSRDFTQKNRATLADVRASLGYQALWKNLVYPLVIERAEGCQVTDLDGNRYIDMVMGFGVNLFGHNPAFVTKAVSEALAGRPQMVGPQISLMENAVQRFRQLTGMDRVTFCITGSEAVATAMRLARTATGRNRVALFKDSYHGNFDSVLVRRGAAGNSLPVTLGIPQHMVDDIVVLDYGCDSALQFLREQDDIAVVLVEPVQCRNPELEPGPFLRELRKVTAAVGTLLVFDEVVTGFRVHPGGAQAVFGVRADLATYGKIAGGGMPLGIVAGKAEYMDAIDGGFWQYDDSSFPPANQTVFAGTFCKHPLGIAAAAAVFQHLLDEGPALQETLAARTTRFAAALNAVFEEAQAPIFVKNHASIFAFAARDDYKWFELLFYHLRLHGVSVWGERPYFVSTAHRDEDLDAVVAAVRRAVADMQRGGFLPDPSQPERAPLTPDQRDILTACTMDPAATHAYITPAAMRLRGPLQSDALAAAFKKVVARHDALRTTVDADTGESLVHARIAAELTRVDLRDTPQRLADLLDREEYRAFDLKRGPLVRATLYQLAEEEHVLCAATHHLVCDGLSMDTLLGDLLQLYNQQIGRPTPPLPTPQNPAQYLAWLEAPAQVTARQNNTAYWMERFQDGVPASALPLDFPRPPLKTVVGARVVSTLEAPLVAQLKTLGQKQGASLFVTLAAAFKVLLYRLTGEDRHVIGVPVAGQALAGLDPCIGHFVHLVPLLSEPGEAAHFRAYLAALKQHFFAAHDHAQFRAADLKTRNSDPTRAPLINITFNLETVPGSLTLGDLQVEKVDVPKHHVPFELVVNAYLDGEQVHIEWDYNRNLFAAATLQRWTEHFRLLLEALSSDPNQPLDRLAMLTTAERRQLLNVRGDAAPRVATTGATLVASVEAAAARYGAATAVTLPCENGEVQHLDYAGLNRRANQLAHLLRAQGVGLETPVALCLERGPELIIAMLAVIKAGGCYLPLDPTHPTARLQHMVQDAQAPLCLSQTDLAGTLPANPSCRVLNLDQLDADLAAQPDHNPGIAVDPANLAYIIYTSGSTGTPKGVAVSHGNATRLFESCTAWFDFQPSDTWSFFHSAAFDFSVWEIWGALCHGARVLTVPYWVSRNPETCYDLLQREGVTLLSQTPSAFYQLLRAEENRDRLVHPRYLVFGGEALNIAALEPWFNRRETDETTLINMYGITETTVHVTYRQVTRADLKTAMSPIGVPLPDLSLEVLDAHGEPVPLGVAGELQVGGAGLARGYLNQPALTAQRFVPNPHGPAGARLYRSGDLAKRRADGELVYVGRHDHQVQLRGFRLELGEIEARLVKHPAVREAVVLLRDDATRGEHLTAWWVGDAAAAEELRPMLREVLPAYMVPAYFVHMEHLPRTGNDKIDRRALPDPKPAGHDAEAAAAQRTPAETTMAEIWASVLNLKEINIHDHFFDLGGDSIIAIQIAAKAKAAGMRLTPQQIFQHPTVAESAAFAATQDRFAAVTEVAPRPEGAVPLGAMQQRFFAANPPVPNYHHQSLMLDVAAGVGETQIHAALNALLDHHDALRLRFIREQGAWRQHYAAPGEQAPLQVTDCRDGDAAACAARLAEAASQAIHLGDGPLLQANLLLGAGADATHPNSLMVHIHHLAVDGVSWRILLEDLETLLAQQATGRSLQLPPRTASVKTLNSAGQTWADSPAGREERVFWENQTRAASALPRCSDAETTTGNQQATYRTSLDPSLTDLLTQVPTRRRIAVNDLLVTAVATQIAALTGNSQVVLDLEGHGRQDLGASHDSTRTVGWFTAMYPVNLTLPEESTAQVQAVAEALRAVPNGGAGYGWLYPDRRAGAEVLFNYLGRIDGKADGRLVRPRPAPGPDSHPDNPLSHPLEIDALINDGRLEMHWRFTAEHFRAETVSDWANDCLNHLVCLIDACLSETDAAPVMDASGLDADDLEKVFAEIDLAGMGEA</sequence>
<evidence type="ECO:0000313" key="29">
    <source>
        <dbReference type="Proteomes" id="UP000664417"/>
    </source>
</evidence>
<dbReference type="GO" id="GO:0043041">
    <property type="term" value="P:amino acid activation for nonribosomal peptide biosynthetic process"/>
    <property type="evidence" value="ECO:0007669"/>
    <property type="project" value="TreeGrafter"/>
</dbReference>
<dbReference type="Proteomes" id="UP000664417">
    <property type="component" value="Unassembled WGS sequence"/>
</dbReference>
<dbReference type="EMBL" id="JAFREP010000002">
    <property type="protein sequence ID" value="MBO1317349.1"/>
    <property type="molecule type" value="Genomic_DNA"/>
</dbReference>
<dbReference type="SMART" id="SM01294">
    <property type="entry name" value="PKS_PP_betabranch"/>
    <property type="match status" value="1"/>
</dbReference>
<dbReference type="InterPro" id="IPR006162">
    <property type="entry name" value="Ppantetheine_attach_site"/>
</dbReference>
<dbReference type="Pfam" id="PF02801">
    <property type="entry name" value="Ketoacyl-synt_C"/>
    <property type="match status" value="1"/>
</dbReference>
<dbReference type="RefSeq" id="WP_207856586.1">
    <property type="nucleotide sequence ID" value="NZ_JAFREP010000002.1"/>
</dbReference>
<evidence type="ECO:0000313" key="28">
    <source>
        <dbReference type="EMBL" id="MBO1318656.1"/>
    </source>
</evidence>
<dbReference type="SUPFAM" id="SSF55048">
    <property type="entry name" value="Probable ACP-binding domain of malonyl-CoA ACP transacylase"/>
    <property type="match status" value="1"/>
</dbReference>
<evidence type="ECO:0000256" key="12">
    <source>
        <dbReference type="ARBA" id="ARBA00023268"/>
    </source>
</evidence>
<dbReference type="InterPro" id="IPR025110">
    <property type="entry name" value="AMP-bd_C"/>
</dbReference>
<dbReference type="PROSITE" id="PS00455">
    <property type="entry name" value="AMP_BINDING"/>
    <property type="match status" value="1"/>
</dbReference>
<name>A0A8J7QCU2_9BACT</name>
<dbReference type="FunFam" id="1.10.1200.10:FF:000005">
    <property type="entry name" value="Nonribosomal peptide synthetase 1"/>
    <property type="match status" value="1"/>
</dbReference>
<reference evidence="28" key="1">
    <citation type="submission" date="2021-03" db="EMBL/GenBank/DDBJ databases">
        <authorList>
            <person name="Wang G."/>
        </authorList>
    </citation>
    <scope>NUCLEOTIDE SEQUENCE</scope>
    <source>
        <strain evidence="28">KCTC 12899</strain>
    </source>
</reference>
<comment type="cofactor">
    <cofactor evidence="1">
        <name>pyridoxal 5'-phosphate</name>
        <dbReference type="ChEBI" id="CHEBI:597326"/>
    </cofactor>
</comment>
<dbReference type="EC" id="2.3.1.292" evidence="19"/>
<dbReference type="Pfam" id="PF00501">
    <property type="entry name" value="AMP-binding"/>
    <property type="match status" value="1"/>
</dbReference>
<evidence type="ECO:0000256" key="7">
    <source>
        <dbReference type="ARBA" id="ARBA00022832"/>
    </source>
</evidence>
<dbReference type="InterPro" id="IPR020806">
    <property type="entry name" value="PKS_PP-bd"/>
</dbReference>
<dbReference type="CDD" id="cd17643">
    <property type="entry name" value="A_NRPS_Cytc1-like"/>
    <property type="match status" value="1"/>
</dbReference>
<evidence type="ECO:0000256" key="10">
    <source>
        <dbReference type="ARBA" id="ARBA00023002"/>
    </source>
</evidence>
<dbReference type="InterPro" id="IPR000873">
    <property type="entry name" value="AMP-dep_synth/lig_dom"/>
</dbReference>
<dbReference type="GO" id="GO:0008483">
    <property type="term" value="F:transaminase activity"/>
    <property type="evidence" value="ECO:0007669"/>
    <property type="project" value="InterPro"/>
</dbReference>
<dbReference type="PROSITE" id="PS52004">
    <property type="entry name" value="KS3_2"/>
    <property type="match status" value="1"/>
</dbReference>
<evidence type="ECO:0000256" key="11">
    <source>
        <dbReference type="ARBA" id="ARBA00023098"/>
    </source>
</evidence>
<keyword evidence="5" id="KW-0597">Phosphoprotein</keyword>
<evidence type="ECO:0000259" key="26">
    <source>
        <dbReference type="PROSITE" id="PS52004"/>
    </source>
</evidence>
<evidence type="ECO:0000256" key="5">
    <source>
        <dbReference type="ARBA" id="ARBA00022553"/>
    </source>
</evidence>
<dbReference type="PROSITE" id="PS00606">
    <property type="entry name" value="KS3_1"/>
    <property type="match status" value="1"/>
</dbReference>
<feature type="domain" description="Carrier" evidence="25">
    <location>
        <begin position="2491"/>
        <end position="2565"/>
    </location>
</feature>
<dbReference type="PANTHER" id="PTHR45527">
    <property type="entry name" value="NONRIBOSOMAL PEPTIDE SYNTHETASE"/>
    <property type="match status" value="1"/>
</dbReference>
<dbReference type="FunFam" id="3.40.50.980:FF:000001">
    <property type="entry name" value="Non-ribosomal peptide synthetase"/>
    <property type="match status" value="1"/>
</dbReference>
<comment type="cofactor">
    <cofactor evidence="3">
        <name>pantetheine 4'-phosphate</name>
        <dbReference type="ChEBI" id="CHEBI:47942"/>
    </cofactor>
</comment>
<proteinExistence type="inferred from homology"/>
<evidence type="ECO:0000256" key="9">
    <source>
        <dbReference type="ARBA" id="ARBA00022898"/>
    </source>
</evidence>
<dbReference type="InterPro" id="IPR032821">
    <property type="entry name" value="PKS_assoc"/>
</dbReference>
<accession>A0A8J7QCU2</accession>
<evidence type="ECO:0000256" key="3">
    <source>
        <dbReference type="ARBA" id="ARBA00001957"/>
    </source>
</evidence>
<feature type="region of interest" description="Disordered" evidence="24">
    <location>
        <begin position="882"/>
        <end position="910"/>
    </location>
</feature>
<dbReference type="InterPro" id="IPR014030">
    <property type="entry name" value="Ketoacyl_synth_N"/>
</dbReference>
<evidence type="ECO:0000256" key="21">
    <source>
        <dbReference type="ARBA" id="ARBA00075053"/>
    </source>
</evidence>
<dbReference type="Pfam" id="PF00202">
    <property type="entry name" value="Aminotran_3"/>
    <property type="match status" value="1"/>
</dbReference>
<evidence type="ECO:0000256" key="17">
    <source>
        <dbReference type="ARBA" id="ARBA00052745"/>
    </source>
</evidence>
<dbReference type="Pfam" id="PF00668">
    <property type="entry name" value="Condensation"/>
    <property type="match status" value="2"/>
</dbReference>
<dbReference type="InterPro" id="IPR036736">
    <property type="entry name" value="ACP-like_sf"/>
</dbReference>
<keyword evidence="8" id="KW-0521">NADP</keyword>
<dbReference type="InterPro" id="IPR016039">
    <property type="entry name" value="Thiolase-like"/>
</dbReference>
<dbReference type="Pfam" id="PF00698">
    <property type="entry name" value="Acyl_transf_1"/>
    <property type="match status" value="1"/>
</dbReference>
<dbReference type="SUPFAM" id="SSF52151">
    <property type="entry name" value="FabD/lysophospholipase-like"/>
    <property type="match status" value="1"/>
</dbReference>
<dbReference type="SMART" id="SM00823">
    <property type="entry name" value="PKS_PP"/>
    <property type="match status" value="2"/>
</dbReference>
<dbReference type="InterPro" id="IPR016036">
    <property type="entry name" value="Malonyl_transacylase_ACP-bd"/>
</dbReference>
<evidence type="ECO:0000256" key="2">
    <source>
        <dbReference type="ARBA" id="ARBA00001937"/>
    </source>
</evidence>
<evidence type="ECO:0000259" key="25">
    <source>
        <dbReference type="PROSITE" id="PS50075"/>
    </source>
</evidence>
<dbReference type="Pfam" id="PF00109">
    <property type="entry name" value="ketoacyl-synt"/>
    <property type="match status" value="1"/>
</dbReference>
<dbReference type="Pfam" id="PF16197">
    <property type="entry name" value="KAsynt_C_assoc"/>
    <property type="match status" value="1"/>
</dbReference>
<comment type="caution">
    <text evidence="28">The sequence shown here is derived from an EMBL/GenBank/DDBJ whole genome shotgun (WGS) entry which is preliminary data.</text>
</comment>
<feature type="compositionally biased region" description="Low complexity" evidence="24">
    <location>
        <begin position="890"/>
        <end position="900"/>
    </location>
</feature>
<dbReference type="InterPro" id="IPR009081">
    <property type="entry name" value="PP-bd_ACP"/>
</dbReference>
<keyword evidence="6" id="KW-0808">Transferase</keyword>
<dbReference type="Gene3D" id="3.30.300.30">
    <property type="match status" value="1"/>
</dbReference>
<dbReference type="SMART" id="SM00825">
    <property type="entry name" value="PKS_KS"/>
    <property type="match status" value="1"/>
</dbReference>
<dbReference type="InterPro" id="IPR015424">
    <property type="entry name" value="PyrdxlP-dep_Trfase"/>
</dbReference>
<comment type="catalytic activity">
    <reaction evidence="17">
        <text>icosanoyl-[(phenol)carboxyphthiodiolenone synthase] + 2 (S)-methylmalonyl-CoA + 3 malonyl-CoA + 5 NADPH + 10 H(+) = C32-carboxyphthiodiolenone-[(phenol)carboxyphthiodiolenone synthase] + 5 CO2 + 5 NADP(+) + 5 CoA + 2 H2O</text>
        <dbReference type="Rhea" id="RHEA:57748"/>
        <dbReference type="Rhea" id="RHEA-COMP:14985"/>
        <dbReference type="Rhea" id="RHEA-COMP:14986"/>
        <dbReference type="ChEBI" id="CHEBI:15377"/>
        <dbReference type="ChEBI" id="CHEBI:15378"/>
        <dbReference type="ChEBI" id="CHEBI:16526"/>
        <dbReference type="ChEBI" id="CHEBI:57287"/>
        <dbReference type="ChEBI" id="CHEBI:57327"/>
        <dbReference type="ChEBI" id="CHEBI:57384"/>
        <dbReference type="ChEBI" id="CHEBI:57783"/>
        <dbReference type="ChEBI" id="CHEBI:58349"/>
        <dbReference type="ChEBI" id="CHEBI:87848"/>
        <dbReference type="ChEBI" id="CHEBI:142236"/>
        <dbReference type="EC" id="2.3.1.292"/>
    </reaction>
</comment>
<dbReference type="GO" id="GO:0030170">
    <property type="term" value="F:pyridoxal phosphate binding"/>
    <property type="evidence" value="ECO:0007669"/>
    <property type="project" value="InterPro"/>
</dbReference>
<dbReference type="Gene3D" id="3.40.640.10">
    <property type="entry name" value="Type I PLP-dependent aspartate aminotransferase-like (Major domain)"/>
    <property type="match status" value="1"/>
</dbReference>
<keyword evidence="7" id="KW-0276">Fatty acid metabolism</keyword>
<dbReference type="InterPro" id="IPR042099">
    <property type="entry name" value="ANL_N_sf"/>
</dbReference>
<feature type="region of interest" description="Disordered" evidence="24">
    <location>
        <begin position="1036"/>
        <end position="1055"/>
    </location>
</feature>
<evidence type="ECO:0000256" key="4">
    <source>
        <dbReference type="ARBA" id="ARBA00022450"/>
    </source>
</evidence>
<dbReference type="Gene3D" id="3.30.70.3290">
    <property type="match status" value="1"/>
</dbReference>
<dbReference type="InterPro" id="IPR015422">
    <property type="entry name" value="PyrdxlP-dep_Trfase_small"/>
</dbReference>
<keyword evidence="12" id="KW-0511">Multifunctional enzyme</keyword>
<dbReference type="Gene3D" id="3.30.559.10">
    <property type="entry name" value="Chloramphenicol acetyltransferase-like domain"/>
    <property type="match status" value="2"/>
</dbReference>
<dbReference type="PROSITE" id="PS50075">
    <property type="entry name" value="CARRIER"/>
    <property type="match status" value="2"/>
</dbReference>
<keyword evidence="29" id="KW-1185">Reference proteome</keyword>
<dbReference type="GO" id="GO:0005829">
    <property type="term" value="C:cytosol"/>
    <property type="evidence" value="ECO:0007669"/>
    <property type="project" value="TreeGrafter"/>
</dbReference>
<dbReference type="GO" id="GO:0031177">
    <property type="term" value="F:phosphopantetheine binding"/>
    <property type="evidence" value="ECO:0007669"/>
    <property type="project" value="InterPro"/>
</dbReference>
<dbReference type="Pfam" id="PF00550">
    <property type="entry name" value="PP-binding"/>
    <property type="match status" value="2"/>
</dbReference>
<dbReference type="PROSITE" id="PS00600">
    <property type="entry name" value="AA_TRANSFER_CLASS_3"/>
    <property type="match status" value="1"/>
</dbReference>
<keyword evidence="4" id="KW-0596">Phosphopantetheine</keyword>
<dbReference type="SMART" id="SM00827">
    <property type="entry name" value="PKS_AT"/>
    <property type="match status" value="1"/>
</dbReference>
<dbReference type="NCBIfam" id="TIGR01733">
    <property type="entry name" value="AA-adenyl-dom"/>
    <property type="match status" value="1"/>
</dbReference>
<dbReference type="InterPro" id="IPR015421">
    <property type="entry name" value="PyrdxlP-dep_Trfase_major"/>
</dbReference>
<feature type="domain" description="Carrier" evidence="25">
    <location>
        <begin position="908"/>
        <end position="990"/>
    </location>
</feature>
<dbReference type="InterPro" id="IPR001242">
    <property type="entry name" value="Condensation_dom"/>
</dbReference>
<evidence type="ECO:0000256" key="22">
    <source>
        <dbReference type="ARBA" id="ARBA00078169"/>
    </source>
</evidence>
<feature type="region of interest" description="Disordered" evidence="24">
    <location>
        <begin position="2932"/>
        <end position="2953"/>
    </location>
</feature>